<reference evidence="4 5" key="1">
    <citation type="submission" date="2018-03" db="EMBL/GenBank/DDBJ databases">
        <title>Alkalicoccus saliphilus sp. nov., isolated from a mineral pool.</title>
        <authorList>
            <person name="Zhao B."/>
        </authorList>
    </citation>
    <scope>NUCLEOTIDE SEQUENCE [LARGE SCALE GENOMIC DNA]</scope>
    <source>
        <strain evidence="4 5">6AG</strain>
    </source>
</reference>
<dbReference type="GO" id="GO:0005524">
    <property type="term" value="F:ATP binding"/>
    <property type="evidence" value="ECO:0007669"/>
    <property type="project" value="UniProtKB-KW"/>
</dbReference>
<organism evidence="4 5">
    <name type="scientific">Alkalicoccus saliphilus</name>
    <dbReference type="NCBI Taxonomy" id="200989"/>
    <lineage>
        <taxon>Bacteria</taxon>
        <taxon>Bacillati</taxon>
        <taxon>Bacillota</taxon>
        <taxon>Bacilli</taxon>
        <taxon>Bacillales</taxon>
        <taxon>Bacillaceae</taxon>
        <taxon>Alkalicoccus</taxon>
    </lineage>
</organism>
<dbReference type="PROSITE" id="PS50893">
    <property type="entry name" value="ABC_TRANSPORTER_2"/>
    <property type="match status" value="1"/>
</dbReference>
<dbReference type="Proteomes" id="UP000240509">
    <property type="component" value="Unassembled WGS sequence"/>
</dbReference>
<dbReference type="Pfam" id="PF00005">
    <property type="entry name" value="ABC_tran"/>
    <property type="match status" value="1"/>
</dbReference>
<evidence type="ECO:0000313" key="4">
    <source>
        <dbReference type="EMBL" id="PTL38981.1"/>
    </source>
</evidence>
<comment type="caution">
    <text evidence="4">The sequence shown here is derived from an EMBL/GenBank/DDBJ whole genome shotgun (WGS) entry which is preliminary data.</text>
</comment>
<evidence type="ECO:0000256" key="2">
    <source>
        <dbReference type="ARBA" id="ARBA00022840"/>
    </source>
</evidence>
<gene>
    <name evidence="4" type="ORF">C6Y45_08350</name>
</gene>
<dbReference type="InterPro" id="IPR027417">
    <property type="entry name" value="P-loop_NTPase"/>
</dbReference>
<evidence type="ECO:0000256" key="1">
    <source>
        <dbReference type="ARBA" id="ARBA00022741"/>
    </source>
</evidence>
<name>A0A2T4U6F7_9BACI</name>
<dbReference type="InterPro" id="IPR017871">
    <property type="entry name" value="ABC_transporter-like_CS"/>
</dbReference>
<dbReference type="SMART" id="SM00382">
    <property type="entry name" value="AAA"/>
    <property type="match status" value="1"/>
</dbReference>
<feature type="domain" description="ABC transporter" evidence="3">
    <location>
        <begin position="1"/>
        <end position="226"/>
    </location>
</feature>
<dbReference type="PANTHER" id="PTHR43158">
    <property type="entry name" value="SKFA PEPTIDE EXPORT ATP-BINDING PROTEIN SKFE"/>
    <property type="match status" value="1"/>
</dbReference>
<proteinExistence type="predicted"/>
<dbReference type="OrthoDB" id="9804819at2"/>
<dbReference type="InterPro" id="IPR003439">
    <property type="entry name" value="ABC_transporter-like_ATP-bd"/>
</dbReference>
<dbReference type="Gene3D" id="3.40.50.300">
    <property type="entry name" value="P-loop containing nucleotide triphosphate hydrolases"/>
    <property type="match status" value="1"/>
</dbReference>
<dbReference type="CDD" id="cd03230">
    <property type="entry name" value="ABC_DR_subfamily_A"/>
    <property type="match status" value="1"/>
</dbReference>
<dbReference type="InterPro" id="IPR003593">
    <property type="entry name" value="AAA+_ATPase"/>
</dbReference>
<dbReference type="GO" id="GO:0016887">
    <property type="term" value="F:ATP hydrolysis activity"/>
    <property type="evidence" value="ECO:0007669"/>
    <property type="project" value="InterPro"/>
</dbReference>
<accession>A0A2T4U6F7</accession>
<dbReference type="SUPFAM" id="SSF52540">
    <property type="entry name" value="P-loop containing nucleoside triphosphate hydrolases"/>
    <property type="match status" value="1"/>
</dbReference>
<dbReference type="PANTHER" id="PTHR43158:SF10">
    <property type="entry name" value="ABC TRANSPORTER ATP-BINDING PROTEIN YTRB"/>
    <property type="match status" value="1"/>
</dbReference>
<keyword evidence="5" id="KW-1185">Reference proteome</keyword>
<dbReference type="AlphaFoldDB" id="A0A2T4U6F7"/>
<evidence type="ECO:0000313" key="5">
    <source>
        <dbReference type="Proteomes" id="UP000240509"/>
    </source>
</evidence>
<dbReference type="PROSITE" id="PS00211">
    <property type="entry name" value="ABC_TRANSPORTER_1"/>
    <property type="match status" value="1"/>
</dbReference>
<protein>
    <submittedName>
        <fullName evidence="4">ABC transporter ATP-binding protein</fullName>
    </submittedName>
</protein>
<dbReference type="EMBL" id="PZJJ01000011">
    <property type="protein sequence ID" value="PTL38981.1"/>
    <property type="molecule type" value="Genomic_DNA"/>
</dbReference>
<evidence type="ECO:0000259" key="3">
    <source>
        <dbReference type="PROSITE" id="PS50893"/>
    </source>
</evidence>
<keyword evidence="1" id="KW-0547">Nucleotide-binding</keyword>
<keyword evidence="2 4" id="KW-0067">ATP-binding</keyword>
<sequence length="290" mass="32903">MRVQHISKHIHHKPILVDIDFSVEPGSIIGIVGRNGSGKTTLLRSLAGILTPTRGSVYIDGLDIFKHPEIKKQIIFVPDSTEALKNYSTKELIYLYKNIYPEFDTSYLFSLMKRFKLSQISKIGNYSKGQKALFTLITAFATGASYILLDEPTDGLDVIVKKQVLQLLVEEVSDRRLAVLISSHRLDELEFMVNEVIFIKKGKVDSHYELDTMKNQYKKIQLAFAGKMPETLENELEVLDKTGKVYTVLIPRGSRPLEEKISDSRPLFYEELPMSLEDYFVAKLGGPDDV</sequence>